<dbReference type="Pfam" id="PF07738">
    <property type="entry name" value="Sad1_UNC"/>
    <property type="match status" value="1"/>
</dbReference>
<dbReference type="EMBL" id="JAPFFF010000016">
    <property type="protein sequence ID" value="KAK8864930.1"/>
    <property type="molecule type" value="Genomic_DNA"/>
</dbReference>
<gene>
    <name evidence="3" type="ORF">M9Y10_010457</name>
</gene>
<dbReference type="SUPFAM" id="SSF49785">
    <property type="entry name" value="Galactose-binding domain-like"/>
    <property type="match status" value="1"/>
</dbReference>
<evidence type="ECO:0000259" key="2">
    <source>
        <dbReference type="Pfam" id="PF07738"/>
    </source>
</evidence>
<dbReference type="Gene3D" id="2.60.120.260">
    <property type="entry name" value="Galactose-binding domain-like"/>
    <property type="match status" value="1"/>
</dbReference>
<dbReference type="InterPro" id="IPR008979">
    <property type="entry name" value="Galactose-bd-like_sf"/>
</dbReference>
<name>A0ABR2IKY9_9EUKA</name>
<accession>A0ABR2IKY9</accession>
<evidence type="ECO:0000256" key="1">
    <source>
        <dbReference type="SAM" id="MobiDB-lite"/>
    </source>
</evidence>
<proteinExistence type="predicted"/>
<dbReference type="Proteomes" id="UP001470230">
    <property type="component" value="Unassembled WGS sequence"/>
</dbReference>
<organism evidence="3 4">
    <name type="scientific">Tritrichomonas musculus</name>
    <dbReference type="NCBI Taxonomy" id="1915356"/>
    <lineage>
        <taxon>Eukaryota</taxon>
        <taxon>Metamonada</taxon>
        <taxon>Parabasalia</taxon>
        <taxon>Tritrichomonadida</taxon>
        <taxon>Tritrichomonadidae</taxon>
        <taxon>Tritrichomonas</taxon>
    </lineage>
</organism>
<evidence type="ECO:0000313" key="4">
    <source>
        <dbReference type="Proteomes" id="UP001470230"/>
    </source>
</evidence>
<feature type="domain" description="SUN" evidence="2">
    <location>
        <begin position="319"/>
        <end position="437"/>
    </location>
</feature>
<reference evidence="3 4" key="1">
    <citation type="submission" date="2024-04" db="EMBL/GenBank/DDBJ databases">
        <title>Tritrichomonas musculus Genome.</title>
        <authorList>
            <person name="Alves-Ferreira E."/>
            <person name="Grigg M."/>
            <person name="Lorenzi H."/>
            <person name="Galac M."/>
        </authorList>
    </citation>
    <scope>NUCLEOTIDE SEQUENCE [LARGE SCALE GENOMIC DNA]</scope>
    <source>
        <strain evidence="3 4">EAF2021</strain>
    </source>
</reference>
<protein>
    <recommendedName>
        <fullName evidence="2">SUN domain-containing protein</fullName>
    </recommendedName>
</protein>
<keyword evidence="4" id="KW-1185">Reference proteome</keyword>
<feature type="compositionally biased region" description="Basic and acidic residues" evidence="1">
    <location>
        <begin position="248"/>
        <end position="274"/>
    </location>
</feature>
<comment type="caution">
    <text evidence="3">The sequence shown here is derived from an EMBL/GenBank/DDBJ whole genome shotgun (WGS) entry which is preliminary data.</text>
</comment>
<sequence length="440" mass="51816">MSNSIKLEVSSILHVPIQNYMEKFTFIVNDEPFETNRLVVDLLSPKISKYHLSDPTFSEYHINTTNKGNFNTILNLVNFENESVTNDDLPFIIEVIEDLEITTSNFTLKLECEDDTNKSLNDRIIQLQEHQKYPNFYSDQITKETDFISEHFSEMTKEEKVNMKNLDYDIISMIVSNDQLQLENEDDLVDFLIERYEKDSEIVSLFAFVIFRNVSKEKMSEFVSRVKFSDITQEVWNSLSPRLICDIPDRESDNKNGKENEGMKRRYKNSDKGRMNPTKTILYENQKFDGIMRHLQKESNVKDEVGISFSSDSLNNAWNIFTYDKECRHFHTTGDNNPWICIEFKKHEIKPTSYTIMSGEDSDNLKSFVIEGSKDKSSWTVIDEERDISYLKEKRSVHTFQIRKEVEESFKYIQIRPTGPNWSNRSMLQFCSIEFYGEIF</sequence>
<evidence type="ECO:0000313" key="3">
    <source>
        <dbReference type="EMBL" id="KAK8864930.1"/>
    </source>
</evidence>
<feature type="region of interest" description="Disordered" evidence="1">
    <location>
        <begin position="248"/>
        <end position="276"/>
    </location>
</feature>
<dbReference type="InterPro" id="IPR012919">
    <property type="entry name" value="SUN_dom"/>
</dbReference>